<keyword evidence="1" id="KW-1133">Transmembrane helix</keyword>
<proteinExistence type="predicted"/>
<feature type="transmembrane region" description="Helical" evidence="1">
    <location>
        <begin position="63"/>
        <end position="83"/>
    </location>
</feature>
<name>A0A3E0WYV7_9GAMM</name>
<reference evidence="3" key="1">
    <citation type="submission" date="2017-05" db="EMBL/GenBank/DDBJ databases">
        <authorList>
            <person name="Sharma S."/>
            <person name="Sidhu C."/>
            <person name="Pinnaka A.K."/>
        </authorList>
    </citation>
    <scope>NUCLEOTIDE SEQUENCE [LARGE SCALE GENOMIC DNA]</scope>
    <source>
        <strain evidence="3">AK93</strain>
    </source>
</reference>
<dbReference type="OrthoDB" id="5796859at2"/>
<evidence type="ECO:0000313" key="3">
    <source>
        <dbReference type="Proteomes" id="UP000256763"/>
    </source>
</evidence>
<dbReference type="RefSeq" id="WP_116301299.1">
    <property type="nucleotide sequence ID" value="NZ_NFZV01000004.1"/>
</dbReference>
<keyword evidence="1" id="KW-0472">Membrane</keyword>
<dbReference type="Pfam" id="PF09842">
    <property type="entry name" value="DUF2069"/>
    <property type="match status" value="1"/>
</dbReference>
<protein>
    <recommendedName>
        <fullName evidence="4">DUF2069 domain-containing protein</fullName>
    </recommendedName>
</protein>
<dbReference type="EMBL" id="NFZW01000005">
    <property type="protein sequence ID" value="RFA37988.1"/>
    <property type="molecule type" value="Genomic_DNA"/>
</dbReference>
<dbReference type="InterPro" id="IPR018643">
    <property type="entry name" value="DUF2069_membrane"/>
</dbReference>
<evidence type="ECO:0000313" key="2">
    <source>
        <dbReference type="EMBL" id="RFA37988.1"/>
    </source>
</evidence>
<keyword evidence="1" id="KW-0812">Transmembrane</keyword>
<feature type="transmembrane region" description="Helical" evidence="1">
    <location>
        <begin position="36"/>
        <end position="56"/>
    </location>
</feature>
<gene>
    <name evidence="2" type="ORF">CAL65_06375</name>
</gene>
<evidence type="ECO:0000256" key="1">
    <source>
        <dbReference type="SAM" id="Phobius"/>
    </source>
</evidence>
<sequence length="123" mass="13766">MNNPRTVHLLAVTCYLSLFALLMAWLIWLAPPAPEYRSIALIFLVGPLLLPLRGILHARRYTFSWSGMLILIYFVHGIASMAAAGPARWLGAIEIVLSLSYFILAIRYLRITGSKAANKTHSR</sequence>
<dbReference type="AlphaFoldDB" id="A0A3E0WYV7"/>
<accession>A0A3E0WYV7</accession>
<keyword evidence="3" id="KW-1185">Reference proteome</keyword>
<dbReference type="Proteomes" id="UP000256763">
    <property type="component" value="Unassembled WGS sequence"/>
</dbReference>
<evidence type="ECO:0008006" key="4">
    <source>
        <dbReference type="Google" id="ProtNLM"/>
    </source>
</evidence>
<feature type="transmembrane region" description="Helical" evidence="1">
    <location>
        <begin position="89"/>
        <end position="109"/>
    </location>
</feature>
<organism evidence="2 3">
    <name type="scientific">Alkalilimnicola ehrlichii</name>
    <dbReference type="NCBI Taxonomy" id="351052"/>
    <lineage>
        <taxon>Bacteria</taxon>
        <taxon>Pseudomonadati</taxon>
        <taxon>Pseudomonadota</taxon>
        <taxon>Gammaproteobacteria</taxon>
        <taxon>Chromatiales</taxon>
        <taxon>Ectothiorhodospiraceae</taxon>
        <taxon>Alkalilimnicola</taxon>
    </lineage>
</organism>
<comment type="caution">
    <text evidence="2">The sequence shown here is derived from an EMBL/GenBank/DDBJ whole genome shotgun (WGS) entry which is preliminary data.</text>
</comment>
<feature type="transmembrane region" description="Helical" evidence="1">
    <location>
        <begin position="7"/>
        <end position="30"/>
    </location>
</feature>